<dbReference type="AlphaFoldDB" id="A0A1R2BME0"/>
<proteinExistence type="predicted"/>
<dbReference type="EMBL" id="MPUH01000547">
    <property type="protein sequence ID" value="OMJ77957.1"/>
    <property type="molecule type" value="Genomic_DNA"/>
</dbReference>
<keyword evidence="2" id="KW-1185">Reference proteome</keyword>
<sequence length="291" mass="33295">MDLSKLVWGFNPSSNTLLGKSLYTGLTKKRIPIFLSTSQIIDVVATSEKFFMLQYSTLNSIHLVKNTQKAHDLILNTYTGLVLIKNTIIILAEKSLKFTIKTKLCRKANISIRGYNIISKTSNKDHAYFLVNREDKTLNTVFIDYSLLLDSTQIIELKIRLKSLTSTCSSYSHNTVYIFGGRYESGWSSTEFWTFNIENMAFTEFGGPIKPGLFNLTGVYTGKKIIGAMDRSGALHTFSIKQNKWRLYSDTRWDKRKALILAWKSSQTIKNISHLHRLPLSLFQYLVKSFL</sequence>
<name>A0A1R2BME0_9CILI</name>
<dbReference type="SUPFAM" id="SSF117281">
    <property type="entry name" value="Kelch motif"/>
    <property type="match status" value="1"/>
</dbReference>
<accession>A0A1R2BME0</accession>
<protein>
    <submittedName>
        <fullName evidence="1">Uncharacterized protein</fullName>
    </submittedName>
</protein>
<evidence type="ECO:0000313" key="2">
    <source>
        <dbReference type="Proteomes" id="UP000187209"/>
    </source>
</evidence>
<dbReference type="InterPro" id="IPR015915">
    <property type="entry name" value="Kelch-typ_b-propeller"/>
</dbReference>
<evidence type="ECO:0000313" key="1">
    <source>
        <dbReference type="EMBL" id="OMJ77957.1"/>
    </source>
</evidence>
<comment type="caution">
    <text evidence="1">The sequence shown here is derived from an EMBL/GenBank/DDBJ whole genome shotgun (WGS) entry which is preliminary data.</text>
</comment>
<organism evidence="1 2">
    <name type="scientific">Stentor coeruleus</name>
    <dbReference type="NCBI Taxonomy" id="5963"/>
    <lineage>
        <taxon>Eukaryota</taxon>
        <taxon>Sar</taxon>
        <taxon>Alveolata</taxon>
        <taxon>Ciliophora</taxon>
        <taxon>Postciliodesmatophora</taxon>
        <taxon>Heterotrichea</taxon>
        <taxon>Heterotrichida</taxon>
        <taxon>Stentoridae</taxon>
        <taxon>Stentor</taxon>
    </lineage>
</organism>
<reference evidence="1 2" key="1">
    <citation type="submission" date="2016-11" db="EMBL/GenBank/DDBJ databases">
        <title>The macronuclear genome of Stentor coeruleus: a giant cell with tiny introns.</title>
        <authorList>
            <person name="Slabodnick M."/>
            <person name="Ruby J.G."/>
            <person name="Reiff S.B."/>
            <person name="Swart E.C."/>
            <person name="Gosai S."/>
            <person name="Prabakaran S."/>
            <person name="Witkowska E."/>
            <person name="Larue G.E."/>
            <person name="Fisher S."/>
            <person name="Freeman R.M."/>
            <person name="Gunawardena J."/>
            <person name="Chu W."/>
            <person name="Stover N.A."/>
            <person name="Gregory B.D."/>
            <person name="Nowacki M."/>
            <person name="Derisi J."/>
            <person name="Roy S.W."/>
            <person name="Marshall W.F."/>
            <person name="Sood P."/>
        </authorList>
    </citation>
    <scope>NUCLEOTIDE SEQUENCE [LARGE SCALE GENOMIC DNA]</scope>
    <source>
        <strain evidence="1">WM001</strain>
    </source>
</reference>
<dbReference type="Gene3D" id="2.120.10.80">
    <property type="entry name" value="Kelch-type beta propeller"/>
    <property type="match status" value="1"/>
</dbReference>
<dbReference type="Proteomes" id="UP000187209">
    <property type="component" value="Unassembled WGS sequence"/>
</dbReference>
<gene>
    <name evidence="1" type="ORF">SteCoe_22351</name>
</gene>